<dbReference type="EMBL" id="SNVJ01000020">
    <property type="protein sequence ID" value="MXP65338.1"/>
    <property type="molecule type" value="Genomic_DNA"/>
</dbReference>
<dbReference type="PANTHER" id="PTHR11552:SF213">
    <property type="entry name" value="DEHYDROGENASE, PUTATIVE-RELATED"/>
    <property type="match status" value="1"/>
</dbReference>
<dbReference type="Gene3D" id="3.50.50.60">
    <property type="entry name" value="FAD/NAD(P)-binding domain"/>
    <property type="match status" value="1"/>
</dbReference>
<dbReference type="InterPro" id="IPR000172">
    <property type="entry name" value="GMC_OxRdtase_N"/>
</dbReference>
<comment type="caution">
    <text evidence="3">The sequence shown here is derived from an EMBL/GenBank/DDBJ whole genome shotgun (WGS) entry which is preliminary data.</text>
</comment>
<reference evidence="3 4" key="1">
    <citation type="submission" date="2019-03" db="EMBL/GenBank/DDBJ databases">
        <title>Roseomonas sp. a novel Roseomonas species isolated from Sea whip Gorgonian.</title>
        <authorList>
            <person name="Li F."/>
            <person name="Pan X."/>
            <person name="Huang S."/>
            <person name="Li Z."/>
            <person name="Meng B."/>
        </authorList>
    </citation>
    <scope>NUCLEOTIDE SEQUENCE [LARGE SCALE GENOMIC DNA]</scope>
    <source>
        <strain evidence="3 4">M0104</strain>
    </source>
</reference>
<comment type="similarity">
    <text evidence="1">Belongs to the GMC oxidoreductase family.</text>
</comment>
<dbReference type="InterPro" id="IPR012132">
    <property type="entry name" value="GMC_OxRdtase"/>
</dbReference>
<dbReference type="GO" id="GO:0050660">
    <property type="term" value="F:flavin adenine dinucleotide binding"/>
    <property type="evidence" value="ECO:0007669"/>
    <property type="project" value="InterPro"/>
</dbReference>
<dbReference type="SUPFAM" id="SSF51905">
    <property type="entry name" value="FAD/NAD(P)-binding domain"/>
    <property type="match status" value="1"/>
</dbReference>
<sequence length="623" mass="67373">MQIERSRPACCDYIVVGSGAGGGTLAARLAERGMQVLVLEAGGDPRAPAPGAGGDRLPADYDVPAFHAFASENPALSWNFLVEHYSDPRQQARDPKRGAGGILYPRAAALGGCTAHNAMITLFPPDGDWDALAALTGDPGWRAAVMQHYQRRLESCRHRPIWRLLAPFGFDPTGHGWSGWLPTERAMPPQVWGDRTLLRVLLAQAAAEAGLQPHRWARLRGLLRGKGDPNDRRVLGAGLTGLCYTPLATAGHARFGTRERLLAAAARHPGALRIETEALATRVILDSHQQAVGVAYLKGRGLYRATPGAAGEGEPREAFCRRGVILAGGSFNTPQLLMLSGIGDPAELARHGIGLRVALPGVGRNLQDRYEVSVVSRMARDWRALRGARFRPGDRLFRLWRRRREGMYVSNGAALAFTARSRPDIVAPDLFCMALLASFRGYYPGFSQEIAAHHDRLSWAVLKGHTANRAGSVTLRSADPREPPVINFRYFDDGHDAAGADLRAVVEGVRMVRRLVRPLAERGLVAEEETPGPHLRSEAELADWVRDQAWGHHASGTCAIGAREAGGVLDSRLRVHGTQGLRVVDASVFPRIPGFFLAAAVYLAAERAADLVLEDAAVAAQVA</sequence>
<dbReference type="RefSeq" id="WP_160938748.1">
    <property type="nucleotide sequence ID" value="NZ_SNVJ01000020.1"/>
</dbReference>
<feature type="domain" description="Glucose-methanol-choline oxidoreductase N-terminal" evidence="2">
    <location>
        <begin position="329"/>
        <end position="343"/>
    </location>
</feature>
<dbReference type="GO" id="GO:0016614">
    <property type="term" value="F:oxidoreductase activity, acting on CH-OH group of donors"/>
    <property type="evidence" value="ECO:0007669"/>
    <property type="project" value="InterPro"/>
</dbReference>
<dbReference type="PIRSF" id="PIRSF000137">
    <property type="entry name" value="Alcohol_oxidase"/>
    <property type="match status" value="1"/>
</dbReference>
<evidence type="ECO:0000256" key="1">
    <source>
        <dbReference type="ARBA" id="ARBA00010790"/>
    </source>
</evidence>
<dbReference type="Pfam" id="PF00732">
    <property type="entry name" value="GMC_oxred_N"/>
    <property type="match status" value="1"/>
</dbReference>
<dbReference type="Pfam" id="PF05199">
    <property type="entry name" value="GMC_oxred_C"/>
    <property type="match status" value="1"/>
</dbReference>
<dbReference type="SUPFAM" id="SSF54373">
    <property type="entry name" value="FAD-linked reductases, C-terminal domain"/>
    <property type="match status" value="1"/>
</dbReference>
<evidence type="ECO:0000313" key="3">
    <source>
        <dbReference type="EMBL" id="MXP65338.1"/>
    </source>
</evidence>
<protein>
    <submittedName>
        <fullName evidence="3">GMC family oxidoreductase</fullName>
    </submittedName>
</protein>
<dbReference type="InterPro" id="IPR036188">
    <property type="entry name" value="FAD/NAD-bd_sf"/>
</dbReference>
<evidence type="ECO:0000313" key="4">
    <source>
        <dbReference type="Proteomes" id="UP000460715"/>
    </source>
</evidence>
<dbReference type="Proteomes" id="UP000460715">
    <property type="component" value="Unassembled WGS sequence"/>
</dbReference>
<dbReference type="Gene3D" id="3.30.560.10">
    <property type="entry name" value="Glucose Oxidase, domain 3"/>
    <property type="match status" value="1"/>
</dbReference>
<dbReference type="Pfam" id="PF13450">
    <property type="entry name" value="NAD_binding_8"/>
    <property type="match status" value="1"/>
</dbReference>
<keyword evidence="4" id="KW-1185">Reference proteome</keyword>
<evidence type="ECO:0000259" key="2">
    <source>
        <dbReference type="PROSITE" id="PS00624"/>
    </source>
</evidence>
<gene>
    <name evidence="3" type="ORF">E0493_18480</name>
</gene>
<organism evidence="3 4">
    <name type="scientific">Teichococcus coralli</name>
    <dbReference type="NCBI Taxonomy" id="2545983"/>
    <lineage>
        <taxon>Bacteria</taxon>
        <taxon>Pseudomonadati</taxon>
        <taxon>Pseudomonadota</taxon>
        <taxon>Alphaproteobacteria</taxon>
        <taxon>Acetobacterales</taxon>
        <taxon>Roseomonadaceae</taxon>
        <taxon>Roseomonas</taxon>
    </lineage>
</organism>
<dbReference type="PRINTS" id="PR00411">
    <property type="entry name" value="PNDRDTASEI"/>
</dbReference>
<dbReference type="OrthoDB" id="9785276at2"/>
<dbReference type="PROSITE" id="PS00624">
    <property type="entry name" value="GMC_OXRED_2"/>
    <property type="match status" value="1"/>
</dbReference>
<accession>A0A845BEU2</accession>
<name>A0A845BEU2_9PROT</name>
<proteinExistence type="inferred from homology"/>
<dbReference type="InterPro" id="IPR007867">
    <property type="entry name" value="GMC_OxRtase_C"/>
</dbReference>
<dbReference type="AlphaFoldDB" id="A0A845BEU2"/>
<dbReference type="PANTHER" id="PTHR11552">
    <property type="entry name" value="GLUCOSE-METHANOL-CHOLINE GMC OXIDOREDUCTASE"/>
    <property type="match status" value="1"/>
</dbReference>